<dbReference type="Pfam" id="PF17917">
    <property type="entry name" value="RT_RNaseH"/>
    <property type="match status" value="1"/>
</dbReference>
<dbReference type="PANTHER" id="PTHR37984">
    <property type="entry name" value="PROTEIN CBG26694"/>
    <property type="match status" value="1"/>
</dbReference>
<dbReference type="EMBL" id="JANPWB010000010">
    <property type="protein sequence ID" value="KAJ1137106.1"/>
    <property type="molecule type" value="Genomic_DNA"/>
</dbReference>
<evidence type="ECO:0000256" key="2">
    <source>
        <dbReference type="ARBA" id="ARBA00012180"/>
    </source>
</evidence>
<dbReference type="AlphaFoldDB" id="A0AAV7Q962"/>
<evidence type="ECO:0000256" key="1">
    <source>
        <dbReference type="ARBA" id="ARBA00010879"/>
    </source>
</evidence>
<accession>A0AAV7Q962</accession>
<dbReference type="InterPro" id="IPR043502">
    <property type="entry name" value="DNA/RNA_pol_sf"/>
</dbReference>
<dbReference type="InterPro" id="IPR043128">
    <property type="entry name" value="Rev_trsase/Diguanyl_cyclase"/>
</dbReference>
<evidence type="ECO:0000256" key="3">
    <source>
        <dbReference type="ARBA" id="ARBA00022679"/>
    </source>
</evidence>
<keyword evidence="12" id="KW-1185">Reference proteome</keyword>
<keyword evidence="5" id="KW-0540">Nuclease</keyword>
<feature type="domain" description="Reverse transcriptase RNase H-like" evidence="10">
    <location>
        <begin position="170"/>
        <end position="274"/>
    </location>
</feature>
<organism evidence="11 12">
    <name type="scientific">Pleurodeles waltl</name>
    <name type="common">Iberian ribbed newt</name>
    <dbReference type="NCBI Taxonomy" id="8319"/>
    <lineage>
        <taxon>Eukaryota</taxon>
        <taxon>Metazoa</taxon>
        <taxon>Chordata</taxon>
        <taxon>Craniata</taxon>
        <taxon>Vertebrata</taxon>
        <taxon>Euteleostomi</taxon>
        <taxon>Amphibia</taxon>
        <taxon>Batrachia</taxon>
        <taxon>Caudata</taxon>
        <taxon>Salamandroidea</taxon>
        <taxon>Salamandridae</taxon>
        <taxon>Pleurodelinae</taxon>
        <taxon>Pleurodeles</taxon>
    </lineage>
</organism>
<dbReference type="FunFam" id="3.10.20.370:FF:000001">
    <property type="entry name" value="Retrovirus-related Pol polyprotein from transposon 17.6-like protein"/>
    <property type="match status" value="1"/>
</dbReference>
<dbReference type="CDD" id="cd09274">
    <property type="entry name" value="RNase_HI_RT_Ty3"/>
    <property type="match status" value="1"/>
</dbReference>
<evidence type="ECO:0000313" key="11">
    <source>
        <dbReference type="EMBL" id="KAJ1137106.1"/>
    </source>
</evidence>
<dbReference type="Pfam" id="PF00078">
    <property type="entry name" value="RVT_1"/>
    <property type="match status" value="1"/>
</dbReference>
<comment type="similarity">
    <text evidence="1">Belongs to the beta type-B retroviral polymerase family. HERV class-II K(HML-2) pol subfamily.</text>
</comment>
<keyword evidence="6" id="KW-0255">Endonuclease</keyword>
<dbReference type="SUPFAM" id="SSF56672">
    <property type="entry name" value="DNA/RNA polymerases"/>
    <property type="match status" value="1"/>
</dbReference>
<evidence type="ECO:0000259" key="10">
    <source>
        <dbReference type="Pfam" id="PF17917"/>
    </source>
</evidence>
<dbReference type="GO" id="GO:0004523">
    <property type="term" value="F:RNA-DNA hybrid ribonuclease activity"/>
    <property type="evidence" value="ECO:0007669"/>
    <property type="project" value="UniProtKB-EC"/>
</dbReference>
<feature type="domain" description="Reverse transcriptase" evidence="9">
    <location>
        <begin position="1"/>
        <end position="80"/>
    </location>
</feature>
<keyword evidence="4" id="KW-0548">Nucleotidyltransferase</keyword>
<dbReference type="FunFam" id="3.30.70.270:FF:000003">
    <property type="entry name" value="Transposon Ty3-G Gag-Pol polyprotein"/>
    <property type="match status" value="1"/>
</dbReference>
<dbReference type="InterPro" id="IPR041373">
    <property type="entry name" value="RT_RNaseH"/>
</dbReference>
<dbReference type="PANTHER" id="PTHR37984:SF5">
    <property type="entry name" value="PROTEIN NYNRIN-LIKE"/>
    <property type="match status" value="1"/>
</dbReference>
<sequence>MPFGLASASAVFQRIMQNLLGDIGNVKFFQDDVLVWAENVEEHNVVVRKVCSVSEEAGLTVEMKKCKFECRSVEYLGHTVSGNGVKPKTNLLEVIEKAPSPSNKDQLRSFLGLAEYYAKFVKNFADVAQPLHHMMKKNVKFEWSKECQQAYSALKLCIINAVELKPFVASDHTIVSTDASMHGLGAVLIQLHKGKERVVAFASRTLKGAEATYSAIEKEALACWWGVKYFRNYVWGRKFELRTDHKPLINVFTTKGACRASSKIAKWEYTLQEYDFTMRYVPGVKNVNADCLSRLPIEGHMDEKEEEWLIASIQDVRMGAINEELWRKSIDEDMELQALKENLGMH</sequence>
<dbReference type="Proteomes" id="UP001066276">
    <property type="component" value="Chromosome 6"/>
</dbReference>
<keyword evidence="8" id="KW-0695">RNA-directed DNA polymerase</keyword>
<dbReference type="EC" id="3.1.26.4" evidence="2"/>
<evidence type="ECO:0000256" key="6">
    <source>
        <dbReference type="ARBA" id="ARBA00022759"/>
    </source>
</evidence>
<dbReference type="InterPro" id="IPR050951">
    <property type="entry name" value="Retrovirus_Pol_polyprotein"/>
</dbReference>
<protein>
    <recommendedName>
        <fullName evidence="2">ribonuclease H</fullName>
        <ecNumber evidence="2">3.1.26.4</ecNumber>
    </recommendedName>
</protein>
<dbReference type="FunFam" id="3.30.70.270:FF:000020">
    <property type="entry name" value="Transposon Tf2-6 polyprotein-like Protein"/>
    <property type="match status" value="1"/>
</dbReference>
<evidence type="ECO:0000256" key="8">
    <source>
        <dbReference type="ARBA" id="ARBA00022918"/>
    </source>
</evidence>
<evidence type="ECO:0000256" key="7">
    <source>
        <dbReference type="ARBA" id="ARBA00022801"/>
    </source>
</evidence>
<name>A0AAV7Q962_PLEWA</name>
<evidence type="ECO:0000259" key="9">
    <source>
        <dbReference type="Pfam" id="PF00078"/>
    </source>
</evidence>
<dbReference type="GO" id="GO:0003964">
    <property type="term" value="F:RNA-directed DNA polymerase activity"/>
    <property type="evidence" value="ECO:0007669"/>
    <property type="project" value="UniProtKB-KW"/>
</dbReference>
<keyword evidence="7" id="KW-0378">Hydrolase</keyword>
<comment type="caution">
    <text evidence="11">The sequence shown here is derived from an EMBL/GenBank/DDBJ whole genome shotgun (WGS) entry which is preliminary data.</text>
</comment>
<evidence type="ECO:0000256" key="4">
    <source>
        <dbReference type="ARBA" id="ARBA00022695"/>
    </source>
</evidence>
<gene>
    <name evidence="11" type="ORF">NDU88_003519</name>
</gene>
<proteinExistence type="inferred from homology"/>
<dbReference type="Gene3D" id="3.10.20.370">
    <property type="match status" value="1"/>
</dbReference>
<dbReference type="InterPro" id="IPR000477">
    <property type="entry name" value="RT_dom"/>
</dbReference>
<keyword evidence="3" id="KW-0808">Transferase</keyword>
<evidence type="ECO:0000313" key="12">
    <source>
        <dbReference type="Proteomes" id="UP001066276"/>
    </source>
</evidence>
<evidence type="ECO:0000256" key="5">
    <source>
        <dbReference type="ARBA" id="ARBA00022722"/>
    </source>
</evidence>
<dbReference type="Gene3D" id="3.30.70.270">
    <property type="match status" value="2"/>
</dbReference>
<reference evidence="11" key="1">
    <citation type="journal article" date="2022" name="bioRxiv">
        <title>Sequencing and chromosome-scale assembly of the giantPleurodeles waltlgenome.</title>
        <authorList>
            <person name="Brown T."/>
            <person name="Elewa A."/>
            <person name="Iarovenko S."/>
            <person name="Subramanian E."/>
            <person name="Araus A.J."/>
            <person name="Petzold A."/>
            <person name="Susuki M."/>
            <person name="Suzuki K.-i.T."/>
            <person name="Hayashi T."/>
            <person name="Toyoda A."/>
            <person name="Oliveira C."/>
            <person name="Osipova E."/>
            <person name="Leigh N.D."/>
            <person name="Simon A."/>
            <person name="Yun M.H."/>
        </authorList>
    </citation>
    <scope>NUCLEOTIDE SEQUENCE</scope>
    <source>
        <strain evidence="11">20211129_DDA</strain>
        <tissue evidence="11">Liver</tissue>
    </source>
</reference>